<evidence type="ECO:0000313" key="2">
    <source>
        <dbReference type="EMBL" id="ACL60214.1"/>
    </source>
</evidence>
<accession>B8IMM1</accession>
<dbReference type="eggNOG" id="COG4307">
    <property type="taxonomic scope" value="Bacteria"/>
</dbReference>
<dbReference type="RefSeq" id="WP_015931823.1">
    <property type="nucleotide sequence ID" value="NC_011894.1"/>
</dbReference>
<dbReference type="OrthoDB" id="256753at2"/>
<protein>
    <recommendedName>
        <fullName evidence="1">Zinc-ribbon domain-containing protein</fullName>
    </recommendedName>
</protein>
<evidence type="ECO:0000313" key="3">
    <source>
        <dbReference type="Proteomes" id="UP000008207"/>
    </source>
</evidence>
<dbReference type="HOGENOM" id="CLU_048114_0_0_5"/>
<name>B8IMM1_METNO</name>
<gene>
    <name evidence="2" type="ordered locus">Mnod_5369</name>
</gene>
<dbReference type="InterPro" id="IPR011201">
    <property type="entry name" value="Zinc-ribbon_6_bact"/>
</dbReference>
<evidence type="ECO:0000259" key="1">
    <source>
        <dbReference type="Pfam" id="PF10005"/>
    </source>
</evidence>
<dbReference type="AlphaFoldDB" id="B8IMM1"/>
<dbReference type="PIRSF" id="PIRSF012641">
    <property type="entry name" value="UCP012641"/>
    <property type="match status" value="1"/>
</dbReference>
<dbReference type="STRING" id="460265.Mnod_5369"/>
<keyword evidence="3" id="KW-1185">Reference proteome</keyword>
<sequence length="378" mass="42563">MKIFQCQACEQPFHFETARCASCERRAGYDPDLEEVVTLTAADGTLRAFGEPGRRYRLCANAAHAACNWLIPADSPEVYCVACRHNRTVPDLSIPWNLTRWRAIETAKRRLFYSLLRMRLPLALRRDDPEGLAFDFLVDPAEAQMSGPAVLTGHDNGLITVNIAEADDVERERRRTLFGEPYRTLLGHFRHEIGHYFWNVLVRHDPSLAAFRAIFGDERADYGAALRRYYAEGPGQAWQEHFVSAYATAHPWEDFAETWAHYLHIVDTLETASSFGLRMQPKLRPGLAATMDFDPHHAPDLGRLIEAWLPLTFAMNSLNRSMGQPDLYPFRLTPAVIGKLSFVHDRIHARTDASGTVAGTLKAVIAGLRTPIAPPRSA</sequence>
<reference evidence="2 3" key="1">
    <citation type="submission" date="2009-01" db="EMBL/GenBank/DDBJ databases">
        <title>Complete sequence of chromosome of Methylobacterium nodulans ORS 2060.</title>
        <authorList>
            <consortium name="US DOE Joint Genome Institute"/>
            <person name="Lucas S."/>
            <person name="Copeland A."/>
            <person name="Lapidus A."/>
            <person name="Glavina del Rio T."/>
            <person name="Dalin E."/>
            <person name="Tice H."/>
            <person name="Bruce D."/>
            <person name="Goodwin L."/>
            <person name="Pitluck S."/>
            <person name="Sims D."/>
            <person name="Brettin T."/>
            <person name="Detter J.C."/>
            <person name="Han C."/>
            <person name="Larimer F."/>
            <person name="Land M."/>
            <person name="Hauser L."/>
            <person name="Kyrpides N."/>
            <person name="Ivanova N."/>
            <person name="Marx C.J."/>
            <person name="Richardson P."/>
        </authorList>
    </citation>
    <scope>NUCLEOTIDE SEQUENCE [LARGE SCALE GENOMIC DNA]</scope>
    <source>
        <strain evidence="3">LMG 21967 / CNCM I-2342 / ORS 2060</strain>
    </source>
</reference>
<dbReference type="Gene3D" id="3.40.390.70">
    <property type="match status" value="1"/>
</dbReference>
<dbReference type="EMBL" id="CP001349">
    <property type="protein sequence ID" value="ACL60214.1"/>
    <property type="molecule type" value="Genomic_DNA"/>
</dbReference>
<feature type="domain" description="Zinc-ribbon" evidence="1">
    <location>
        <begin position="4"/>
        <end position="93"/>
    </location>
</feature>
<organism evidence="2 3">
    <name type="scientific">Methylobacterium nodulans (strain LMG 21967 / CNCM I-2342 / ORS 2060)</name>
    <dbReference type="NCBI Taxonomy" id="460265"/>
    <lineage>
        <taxon>Bacteria</taxon>
        <taxon>Pseudomonadati</taxon>
        <taxon>Pseudomonadota</taxon>
        <taxon>Alphaproteobacteria</taxon>
        <taxon>Hyphomicrobiales</taxon>
        <taxon>Methylobacteriaceae</taxon>
        <taxon>Methylobacterium</taxon>
    </lineage>
</organism>
<dbReference type="KEGG" id="mno:Mnod_5369"/>
<dbReference type="Proteomes" id="UP000008207">
    <property type="component" value="Chromosome"/>
</dbReference>
<dbReference type="Pfam" id="PF15887">
    <property type="entry name" value="Peptidase_Mx"/>
    <property type="match status" value="1"/>
</dbReference>
<dbReference type="Pfam" id="PF10005">
    <property type="entry name" value="Zn_ribbon_DZR_6"/>
    <property type="match status" value="1"/>
</dbReference>
<proteinExistence type="predicted"/>
<dbReference type="InterPro" id="IPR031321">
    <property type="entry name" value="UCP012641"/>
</dbReference>